<reference evidence="1 2" key="1">
    <citation type="journal article" date="2019" name="Emerg. Microbes Infect.">
        <title>Comprehensive subspecies identification of 175 nontuberculous mycobacteria species based on 7547 genomic profiles.</title>
        <authorList>
            <person name="Matsumoto Y."/>
            <person name="Kinjo T."/>
            <person name="Motooka D."/>
            <person name="Nabeya D."/>
            <person name="Jung N."/>
            <person name="Uechi K."/>
            <person name="Horii T."/>
            <person name="Iida T."/>
            <person name="Fujita J."/>
            <person name="Nakamura S."/>
        </authorList>
    </citation>
    <scope>NUCLEOTIDE SEQUENCE [LARGE SCALE GENOMIC DNA]</scope>
    <source>
        <strain evidence="1 2">JCM 30395</strain>
    </source>
</reference>
<name>A0A7I7SW86_9MYCO</name>
<dbReference type="AlphaFoldDB" id="A0A7I7SW86"/>
<gene>
    <name evidence="1" type="ORF">MSAR_41190</name>
</gene>
<dbReference type="KEGG" id="msar:MSAR_41190"/>
<proteinExistence type="predicted"/>
<evidence type="ECO:0000313" key="2">
    <source>
        <dbReference type="Proteomes" id="UP000466445"/>
    </source>
</evidence>
<organism evidence="1 2">
    <name type="scientific">Mycolicibacterium sarraceniae</name>
    <dbReference type="NCBI Taxonomy" id="1534348"/>
    <lineage>
        <taxon>Bacteria</taxon>
        <taxon>Bacillati</taxon>
        <taxon>Actinomycetota</taxon>
        <taxon>Actinomycetes</taxon>
        <taxon>Mycobacteriales</taxon>
        <taxon>Mycobacteriaceae</taxon>
        <taxon>Mycolicibacterium</taxon>
    </lineage>
</organism>
<dbReference type="Proteomes" id="UP000466445">
    <property type="component" value="Chromosome"/>
</dbReference>
<accession>A0A7I7SW86</accession>
<evidence type="ECO:0000313" key="1">
    <source>
        <dbReference type="EMBL" id="BBY60983.1"/>
    </source>
</evidence>
<keyword evidence="2" id="KW-1185">Reference proteome</keyword>
<protein>
    <submittedName>
        <fullName evidence="1">Uncharacterized protein</fullName>
    </submittedName>
</protein>
<dbReference type="EMBL" id="AP022595">
    <property type="protein sequence ID" value="BBY60983.1"/>
    <property type="molecule type" value="Genomic_DNA"/>
</dbReference>
<sequence length="49" mass="5605">MRLITNVVDVEPEDLRIGLAVEAFFEDWTGLSGAEDTRVWVPLFRPSTR</sequence>